<dbReference type="EMBL" id="CAJVPJ010000574">
    <property type="protein sequence ID" value="CAG8538854.1"/>
    <property type="molecule type" value="Genomic_DNA"/>
</dbReference>
<name>A0A9N9AQ67_9GLOM</name>
<dbReference type="AlphaFoldDB" id="A0A9N9AQ67"/>
<reference evidence="1" key="1">
    <citation type="submission" date="2021-06" db="EMBL/GenBank/DDBJ databases">
        <authorList>
            <person name="Kallberg Y."/>
            <person name="Tangrot J."/>
            <person name="Rosling A."/>
        </authorList>
    </citation>
    <scope>NUCLEOTIDE SEQUENCE</scope>
    <source>
        <strain evidence="1">IA702</strain>
    </source>
</reference>
<protein>
    <submittedName>
        <fullName evidence="1">11292_t:CDS:1</fullName>
    </submittedName>
</protein>
<proteinExistence type="predicted"/>
<dbReference type="Proteomes" id="UP000789572">
    <property type="component" value="Unassembled WGS sequence"/>
</dbReference>
<keyword evidence="2" id="KW-1185">Reference proteome</keyword>
<evidence type="ECO:0000313" key="2">
    <source>
        <dbReference type="Proteomes" id="UP000789572"/>
    </source>
</evidence>
<gene>
    <name evidence="1" type="ORF">POCULU_LOCUS4433</name>
</gene>
<comment type="caution">
    <text evidence="1">The sequence shown here is derived from an EMBL/GenBank/DDBJ whole genome shotgun (WGS) entry which is preliminary data.</text>
</comment>
<accession>A0A9N9AQ67</accession>
<sequence length="89" mass="9643">MAPRAISHVGGEEVMEMVETDFIISSIFVFKLSILFDIFSCAEDGGEGMEDGVGAETGEETEEETTGFLSQSPLLPPQIMACGFYKPML</sequence>
<evidence type="ECO:0000313" key="1">
    <source>
        <dbReference type="EMBL" id="CAG8538854.1"/>
    </source>
</evidence>
<organism evidence="1 2">
    <name type="scientific">Paraglomus occultum</name>
    <dbReference type="NCBI Taxonomy" id="144539"/>
    <lineage>
        <taxon>Eukaryota</taxon>
        <taxon>Fungi</taxon>
        <taxon>Fungi incertae sedis</taxon>
        <taxon>Mucoromycota</taxon>
        <taxon>Glomeromycotina</taxon>
        <taxon>Glomeromycetes</taxon>
        <taxon>Paraglomerales</taxon>
        <taxon>Paraglomeraceae</taxon>
        <taxon>Paraglomus</taxon>
    </lineage>
</organism>